<dbReference type="OrthoDB" id="188042at2759"/>
<evidence type="ECO:0000313" key="2">
    <source>
        <dbReference type="EMBL" id="KAJ4413044.1"/>
    </source>
</evidence>
<accession>A0A9W8ZMU6</accession>
<keyword evidence="3" id="KW-1185">Reference proteome</keyword>
<dbReference type="EMBL" id="JAPEVA010000001">
    <property type="protein sequence ID" value="KAJ4413044.1"/>
    <property type="molecule type" value="Genomic_DNA"/>
</dbReference>
<evidence type="ECO:0008006" key="4">
    <source>
        <dbReference type="Google" id="ProtNLM"/>
    </source>
</evidence>
<protein>
    <recommendedName>
        <fullName evidence="4">Vacuolar protein sorting-associated protein 62</fullName>
    </recommendedName>
</protein>
<evidence type="ECO:0000256" key="1">
    <source>
        <dbReference type="SAM" id="SignalP"/>
    </source>
</evidence>
<dbReference type="InterPro" id="IPR009291">
    <property type="entry name" value="Vps62"/>
</dbReference>
<evidence type="ECO:0000313" key="3">
    <source>
        <dbReference type="Proteomes" id="UP001140510"/>
    </source>
</evidence>
<gene>
    <name evidence="2" type="ORF">N0V91_000018</name>
</gene>
<dbReference type="PANTHER" id="PTHR48174">
    <property type="entry name" value="DUF946 FAMILY PROTEIN"/>
    <property type="match status" value="1"/>
</dbReference>
<dbReference type="PANTHER" id="PTHR48174:SF5">
    <property type="entry name" value="VACUOLAR PROTEIN SORTING-ASSOCIATED PROTEIN 62"/>
    <property type="match status" value="1"/>
</dbReference>
<comment type="caution">
    <text evidence="2">The sequence shown here is derived from an EMBL/GenBank/DDBJ whole genome shotgun (WGS) entry which is preliminary data.</text>
</comment>
<feature type="signal peptide" evidence="1">
    <location>
        <begin position="1"/>
        <end position="21"/>
    </location>
</feature>
<keyword evidence="1" id="KW-0732">Signal</keyword>
<feature type="chain" id="PRO_5040840240" description="Vacuolar protein sorting-associated protein 62" evidence="1">
    <location>
        <begin position="22"/>
        <end position="348"/>
    </location>
</feature>
<reference evidence="2" key="1">
    <citation type="submission" date="2022-10" db="EMBL/GenBank/DDBJ databases">
        <title>Tapping the CABI collections for fungal endophytes: first genome assemblies for Collariella, Neodidymelliopsis, Ascochyta clinopodiicola, Didymella pomorum, Didymosphaeria variabile, Neocosmospora piperis and Neocucurbitaria cava.</title>
        <authorList>
            <person name="Hill R."/>
        </authorList>
    </citation>
    <scope>NUCLEOTIDE SEQUENCE</scope>
    <source>
        <strain evidence="2">IMI 355091</strain>
    </source>
</reference>
<dbReference type="AlphaFoldDB" id="A0A9W8ZMU6"/>
<name>A0A9W8ZMU6_9PLEO</name>
<proteinExistence type="predicted"/>
<sequence>MLASTLYTVLAYLATASLVAGAPAQQRSQQESSSIPSFVLKYAPILYLHSEETNFPTDLTTFLDNVTPEVNYTPISNPPNPLTVSNINQLSADVYLTSNNDPATSPAWLGGTTPDSSGHTTGKDSAIIINYKNDSSIDVFCFYFYAFNPGTNVLSLPFLNFGNHVGDWEHTMLRFASADSPPEAIWYSQHANGQAFRYSTVEKDADGVRPVVYVAKGSHANYAITGKHSHVIPNLNLPFGALEDYTDKGQRWDSVGSSWTYQFDATTSAFTALNGGPVEWLEFKGKWGDEAYPDSDQRQVDVFGQKKFVDGPTGPADKQLNRKDVCPDNGIPCILRSVLVPRDVEVEG</sequence>
<dbReference type="Pfam" id="PF06101">
    <property type="entry name" value="Vps62"/>
    <property type="match status" value="1"/>
</dbReference>
<dbReference type="Proteomes" id="UP001140510">
    <property type="component" value="Unassembled WGS sequence"/>
</dbReference>
<organism evidence="2 3">
    <name type="scientific">Didymella pomorum</name>
    <dbReference type="NCBI Taxonomy" id="749634"/>
    <lineage>
        <taxon>Eukaryota</taxon>
        <taxon>Fungi</taxon>
        <taxon>Dikarya</taxon>
        <taxon>Ascomycota</taxon>
        <taxon>Pezizomycotina</taxon>
        <taxon>Dothideomycetes</taxon>
        <taxon>Pleosporomycetidae</taxon>
        <taxon>Pleosporales</taxon>
        <taxon>Pleosporineae</taxon>
        <taxon>Didymellaceae</taxon>
        <taxon>Didymella</taxon>
    </lineage>
</organism>